<keyword evidence="9" id="KW-1185">Reference proteome</keyword>
<evidence type="ECO:0000256" key="4">
    <source>
        <dbReference type="ARBA" id="ARBA00023082"/>
    </source>
</evidence>
<dbReference type="InterPro" id="IPR013325">
    <property type="entry name" value="RNA_pol_sigma_r2"/>
</dbReference>
<dbReference type="InterPro" id="IPR013249">
    <property type="entry name" value="RNA_pol_sigma70_r4_t2"/>
</dbReference>
<keyword evidence="5" id="KW-0804">Transcription</keyword>
<dbReference type="NCBIfam" id="NF007214">
    <property type="entry name" value="PRK09636.1"/>
    <property type="match status" value="1"/>
</dbReference>
<feature type="domain" description="RNA polymerase sigma factor 70 region 4 type 2" evidence="7">
    <location>
        <begin position="107"/>
        <end position="159"/>
    </location>
</feature>
<dbReference type="InterPro" id="IPR036388">
    <property type="entry name" value="WH-like_DNA-bd_sf"/>
</dbReference>
<comment type="similarity">
    <text evidence="1">Belongs to the sigma-70 factor family. ECF subfamily.</text>
</comment>
<keyword evidence="3" id="KW-0805">Transcription regulation</keyword>
<evidence type="ECO:0000259" key="6">
    <source>
        <dbReference type="Pfam" id="PF04542"/>
    </source>
</evidence>
<comment type="subunit">
    <text evidence="2">Interacts transiently with the RNA polymerase catalytic core formed by RpoA, RpoB, RpoC and RpoZ (2 alpha, 1 beta, 1 beta' and 1 omega subunit) to form the RNA polymerase holoenzyme that can initiate transcription.</text>
</comment>
<dbReference type="InterPro" id="IPR032710">
    <property type="entry name" value="NTF2-like_dom_sf"/>
</dbReference>
<dbReference type="InterPro" id="IPR014303">
    <property type="entry name" value="RNA_pol_sigma-70_ECF"/>
</dbReference>
<proteinExistence type="inferred from homology"/>
<comment type="caution">
    <text evidence="8">The sequence shown here is derived from an EMBL/GenBank/DDBJ whole genome shotgun (WGS) entry which is preliminary data.</text>
</comment>
<dbReference type="RefSeq" id="WP_344677782.1">
    <property type="nucleotide sequence ID" value="NZ_BAAAUX010000003.1"/>
</dbReference>
<evidence type="ECO:0000313" key="8">
    <source>
        <dbReference type="EMBL" id="GAA2776407.1"/>
    </source>
</evidence>
<dbReference type="Gene3D" id="3.10.450.50">
    <property type="match status" value="1"/>
</dbReference>
<dbReference type="InterPro" id="IPR007627">
    <property type="entry name" value="RNA_pol_sigma70_r2"/>
</dbReference>
<dbReference type="NCBIfam" id="TIGR02957">
    <property type="entry name" value="SigX4"/>
    <property type="match status" value="1"/>
</dbReference>
<protein>
    <submittedName>
        <fullName evidence="8">RNA polymerase sigma factor SigJ</fullName>
    </submittedName>
</protein>
<dbReference type="PANTHER" id="PTHR30173:SF36">
    <property type="entry name" value="ECF RNA POLYMERASE SIGMA FACTOR SIGJ"/>
    <property type="match status" value="1"/>
</dbReference>
<dbReference type="Gene3D" id="1.10.10.10">
    <property type="entry name" value="Winged helix-like DNA-binding domain superfamily/Winged helix DNA-binding domain"/>
    <property type="match status" value="1"/>
</dbReference>
<evidence type="ECO:0000313" key="9">
    <source>
        <dbReference type="Proteomes" id="UP001500979"/>
    </source>
</evidence>
<dbReference type="SUPFAM" id="SSF54427">
    <property type="entry name" value="NTF2-like"/>
    <property type="match status" value="1"/>
</dbReference>
<evidence type="ECO:0000256" key="1">
    <source>
        <dbReference type="ARBA" id="ARBA00010641"/>
    </source>
</evidence>
<accession>A0ABN3V439</accession>
<reference evidence="8 9" key="1">
    <citation type="journal article" date="2019" name="Int. J. Syst. Evol. Microbiol.">
        <title>The Global Catalogue of Microorganisms (GCM) 10K type strain sequencing project: providing services to taxonomists for standard genome sequencing and annotation.</title>
        <authorList>
            <consortium name="The Broad Institute Genomics Platform"/>
            <consortium name="The Broad Institute Genome Sequencing Center for Infectious Disease"/>
            <person name="Wu L."/>
            <person name="Ma J."/>
        </authorList>
    </citation>
    <scope>NUCLEOTIDE SEQUENCE [LARGE SCALE GENOMIC DNA]</scope>
    <source>
        <strain evidence="8 9">JCM 9383</strain>
    </source>
</reference>
<evidence type="ECO:0000256" key="3">
    <source>
        <dbReference type="ARBA" id="ARBA00023015"/>
    </source>
</evidence>
<dbReference type="EMBL" id="BAAAUX010000003">
    <property type="protein sequence ID" value="GAA2776407.1"/>
    <property type="molecule type" value="Genomic_DNA"/>
</dbReference>
<evidence type="ECO:0000256" key="5">
    <source>
        <dbReference type="ARBA" id="ARBA00023163"/>
    </source>
</evidence>
<evidence type="ECO:0000256" key="2">
    <source>
        <dbReference type="ARBA" id="ARBA00011344"/>
    </source>
</evidence>
<feature type="domain" description="RNA polymerase sigma-70 region 2" evidence="6">
    <location>
        <begin position="10"/>
        <end position="72"/>
    </location>
</feature>
<dbReference type="InterPro" id="IPR013324">
    <property type="entry name" value="RNA_pol_sigma_r3/r4-like"/>
</dbReference>
<dbReference type="InterPro" id="IPR014284">
    <property type="entry name" value="RNA_pol_sigma-70_dom"/>
</dbReference>
<sequence length="302" mass="33627">MANDHVDEFEAQRPRLFALAYRLLGSAGEAEDAVQETFLRWDAADRDEIRVPVAWLTKVVTNLCLNRLDSARARRENYVGVWLPEPVLTDSEPGPLATAERRESVSLAMLHLLERLTPPERAVFVLREAFSYPHREIAEILDITESSSQQLLHRASRHLQGRPRFEPSADARREVVERFLDAARGGDIAALERLLADEVVAYADGGGKAKAGRYPVLGSKKVARYMAGWLRVPLPGLEIRFAEINGQPGILGVVDDRLLIAVLVFDTDGERIHGLHTVANPDKLAHLGAQLSLIPRSWNAML</sequence>
<dbReference type="Proteomes" id="UP001500979">
    <property type="component" value="Unassembled WGS sequence"/>
</dbReference>
<dbReference type="SUPFAM" id="SSF88946">
    <property type="entry name" value="Sigma2 domain of RNA polymerase sigma factors"/>
    <property type="match status" value="1"/>
</dbReference>
<dbReference type="InterPro" id="IPR052704">
    <property type="entry name" value="ECF_Sigma-70_Domain"/>
</dbReference>
<name>A0ABN3V439_9PSEU</name>
<dbReference type="Pfam" id="PF08281">
    <property type="entry name" value="Sigma70_r4_2"/>
    <property type="match status" value="1"/>
</dbReference>
<organism evidence="8 9">
    <name type="scientific">Saccharopolyspora taberi</name>
    <dbReference type="NCBI Taxonomy" id="60895"/>
    <lineage>
        <taxon>Bacteria</taxon>
        <taxon>Bacillati</taxon>
        <taxon>Actinomycetota</taxon>
        <taxon>Actinomycetes</taxon>
        <taxon>Pseudonocardiales</taxon>
        <taxon>Pseudonocardiaceae</taxon>
        <taxon>Saccharopolyspora</taxon>
    </lineage>
</organism>
<evidence type="ECO:0000259" key="7">
    <source>
        <dbReference type="Pfam" id="PF08281"/>
    </source>
</evidence>
<gene>
    <name evidence="8" type="primary">sigJ_1</name>
    <name evidence="8" type="ORF">GCM10010470_06080</name>
</gene>
<dbReference type="Gene3D" id="1.10.1740.10">
    <property type="match status" value="1"/>
</dbReference>
<keyword evidence="4" id="KW-0731">Sigma factor</keyword>
<dbReference type="CDD" id="cd06171">
    <property type="entry name" value="Sigma70_r4"/>
    <property type="match status" value="1"/>
</dbReference>
<dbReference type="Pfam" id="PF04542">
    <property type="entry name" value="Sigma70_r2"/>
    <property type="match status" value="1"/>
</dbReference>
<dbReference type="SUPFAM" id="SSF88659">
    <property type="entry name" value="Sigma3 and sigma4 domains of RNA polymerase sigma factors"/>
    <property type="match status" value="1"/>
</dbReference>
<dbReference type="PANTHER" id="PTHR30173">
    <property type="entry name" value="SIGMA 19 FACTOR"/>
    <property type="match status" value="1"/>
</dbReference>
<dbReference type="NCBIfam" id="TIGR02937">
    <property type="entry name" value="sigma70-ECF"/>
    <property type="match status" value="1"/>
</dbReference>